<dbReference type="GeneID" id="68293100"/>
<reference evidence="1 2" key="1">
    <citation type="submission" date="2021-01" db="EMBL/GenBank/DDBJ databases">
        <title>Cercospora kikuchii MAFF 305040 whole genome shotgun sequence.</title>
        <authorList>
            <person name="Kashiwa T."/>
            <person name="Suzuki T."/>
        </authorList>
    </citation>
    <scope>NUCLEOTIDE SEQUENCE [LARGE SCALE GENOMIC DNA]</scope>
    <source>
        <strain evidence="1 2">MAFF 305040</strain>
    </source>
</reference>
<protein>
    <submittedName>
        <fullName evidence="1">Uncharacterized protein</fullName>
    </submittedName>
</protein>
<evidence type="ECO:0000313" key="1">
    <source>
        <dbReference type="EMBL" id="GIZ44324.1"/>
    </source>
</evidence>
<dbReference type="RefSeq" id="XP_044658811.1">
    <property type="nucleotide sequence ID" value="XM_044802876.1"/>
</dbReference>
<name>A0A9P3FIV7_9PEZI</name>
<keyword evidence="2" id="KW-1185">Reference proteome</keyword>
<comment type="caution">
    <text evidence="1">The sequence shown here is derived from an EMBL/GenBank/DDBJ whole genome shotgun (WGS) entry which is preliminary data.</text>
</comment>
<dbReference type="AlphaFoldDB" id="A0A9P3FIV7"/>
<sequence>MAAKSFRIREYDDADNVVATYVQSLGGEKESRVDVIRPGNSTSITSLWSKTLDVFLPVGFPHSVTDDYLE</sequence>
<organism evidence="1 2">
    <name type="scientific">Cercospora kikuchii</name>
    <dbReference type="NCBI Taxonomy" id="84275"/>
    <lineage>
        <taxon>Eukaryota</taxon>
        <taxon>Fungi</taxon>
        <taxon>Dikarya</taxon>
        <taxon>Ascomycota</taxon>
        <taxon>Pezizomycotina</taxon>
        <taxon>Dothideomycetes</taxon>
        <taxon>Dothideomycetidae</taxon>
        <taxon>Mycosphaerellales</taxon>
        <taxon>Mycosphaerellaceae</taxon>
        <taxon>Cercospora</taxon>
    </lineage>
</organism>
<accession>A0A9P3FIV7</accession>
<gene>
    <name evidence="1" type="ORF">CKM354_000752500</name>
</gene>
<dbReference type="Proteomes" id="UP000825890">
    <property type="component" value="Unassembled WGS sequence"/>
</dbReference>
<dbReference type="EMBL" id="BOLY01000004">
    <property type="protein sequence ID" value="GIZ44324.1"/>
    <property type="molecule type" value="Genomic_DNA"/>
</dbReference>
<proteinExistence type="predicted"/>
<evidence type="ECO:0000313" key="2">
    <source>
        <dbReference type="Proteomes" id="UP000825890"/>
    </source>
</evidence>
<dbReference type="OrthoDB" id="364779at2759"/>